<keyword evidence="8" id="KW-1185">Reference proteome</keyword>
<feature type="transmembrane region" description="Helical" evidence="6">
    <location>
        <begin position="359"/>
        <end position="378"/>
    </location>
</feature>
<keyword evidence="3 6" id="KW-0812">Transmembrane</keyword>
<gene>
    <name evidence="7" type="ORF">SAMN04487935_3066</name>
</gene>
<evidence type="ECO:0000313" key="7">
    <source>
        <dbReference type="EMBL" id="SDK31131.1"/>
    </source>
</evidence>
<dbReference type="SUPFAM" id="SSF103473">
    <property type="entry name" value="MFS general substrate transporter"/>
    <property type="match status" value="1"/>
</dbReference>
<dbReference type="STRING" id="1128970.SAMN04487935_3066"/>
<feature type="transmembrane region" description="Helical" evidence="6">
    <location>
        <begin position="47"/>
        <end position="68"/>
    </location>
</feature>
<feature type="transmembrane region" description="Helical" evidence="6">
    <location>
        <begin position="385"/>
        <end position="404"/>
    </location>
</feature>
<evidence type="ECO:0000313" key="8">
    <source>
        <dbReference type="Proteomes" id="UP000199580"/>
    </source>
</evidence>
<feature type="transmembrane region" description="Helical" evidence="6">
    <location>
        <begin position="102"/>
        <end position="120"/>
    </location>
</feature>
<dbReference type="InterPro" id="IPR011701">
    <property type="entry name" value="MFS"/>
</dbReference>
<feature type="transmembrane region" description="Helical" evidence="6">
    <location>
        <begin position="241"/>
        <end position="258"/>
    </location>
</feature>
<evidence type="ECO:0000256" key="5">
    <source>
        <dbReference type="ARBA" id="ARBA00023136"/>
    </source>
</evidence>
<dbReference type="OrthoDB" id="7584869at2"/>
<feature type="transmembrane region" description="Helical" evidence="6">
    <location>
        <begin position="80"/>
        <end position="96"/>
    </location>
</feature>
<protein>
    <submittedName>
        <fullName evidence="7">Maltose/moltooligosaccharide transporter</fullName>
    </submittedName>
</protein>
<dbReference type="AlphaFoldDB" id="A0A1G9AV36"/>
<feature type="transmembrane region" description="Helical" evidence="6">
    <location>
        <begin position="7"/>
        <end position="27"/>
    </location>
</feature>
<dbReference type="PANTHER" id="PTHR19432">
    <property type="entry name" value="SUGAR TRANSPORTER"/>
    <property type="match status" value="1"/>
</dbReference>
<dbReference type="Gene3D" id="1.20.1250.20">
    <property type="entry name" value="MFS general substrate transporter like domains"/>
    <property type="match status" value="2"/>
</dbReference>
<organism evidence="7 8">
    <name type="scientific">Flavobacterium noncentrifugens</name>
    <dbReference type="NCBI Taxonomy" id="1128970"/>
    <lineage>
        <taxon>Bacteria</taxon>
        <taxon>Pseudomonadati</taxon>
        <taxon>Bacteroidota</taxon>
        <taxon>Flavobacteriia</taxon>
        <taxon>Flavobacteriales</taxon>
        <taxon>Flavobacteriaceae</taxon>
        <taxon>Flavobacterium</taxon>
    </lineage>
</organism>
<name>A0A1G9AV36_9FLAO</name>
<sequence length="513" mass="57143">MEKRKLSFWQIWNMSFGFLGIQMGFALQNSNVSRIFQTLGANIDDIPILWVAAPLTGLIIQPIIGYFSDRTWTRLGRRKPYFLAGAILASAALFIMPNSPVLWFAAGMLWIMDASINVSMEPFRAFVGDNLPEKQRTMGFATQSFFIGIGAYVASKLPLILTHFDVKNTAPLGIIPDSVKYSFYIGGVAFIITVLWTVLTSKEYSPEELAAFEAHKADEFKKESHSPDWFAKNGASHLTKGLLFLAVSFIFSFAIYYYDLKKDLYVLSLGMIGLGGFAMVFSGLMQKSNKTNNGFVTIMNDFQFMPKIMKQLAWVQFFSWFALFSMWIYTTLAVTQHIYGTTDTTSEAYNTGANQVGEMFANYNLIAALAAFLLPLLAKVTSRKFTHFFALTVGGFGLISLYFIKEPTTFNIEWLPMIGVGIAWASILSIPYAMLSGALPSSKMGYYMGVFNFFIVIPQLVAASILGFLVSKFFNSEPIYALLIGGVSMIIAGIIALTINDKSKINIKQIIND</sequence>
<evidence type="ECO:0000256" key="2">
    <source>
        <dbReference type="ARBA" id="ARBA00022448"/>
    </source>
</evidence>
<comment type="subcellular location">
    <subcellularLocation>
        <location evidence="1">Membrane</location>
        <topology evidence="1">Multi-pass membrane protein</topology>
    </subcellularLocation>
</comment>
<proteinExistence type="predicted"/>
<feature type="transmembrane region" description="Helical" evidence="6">
    <location>
        <begin position="447"/>
        <end position="473"/>
    </location>
</feature>
<evidence type="ECO:0000256" key="1">
    <source>
        <dbReference type="ARBA" id="ARBA00004141"/>
    </source>
</evidence>
<feature type="transmembrane region" description="Helical" evidence="6">
    <location>
        <begin position="317"/>
        <end position="339"/>
    </location>
</feature>
<dbReference type="GO" id="GO:0016020">
    <property type="term" value="C:membrane"/>
    <property type="evidence" value="ECO:0007669"/>
    <property type="project" value="UniProtKB-SubCell"/>
</dbReference>
<dbReference type="InterPro" id="IPR036259">
    <property type="entry name" value="MFS_trans_sf"/>
</dbReference>
<dbReference type="PANTHER" id="PTHR19432:SF35">
    <property type="entry name" value="SOLUTE CARRIER FAMILY 45 MEMBER 3 ISOFORM X1"/>
    <property type="match status" value="1"/>
</dbReference>
<feature type="transmembrane region" description="Helical" evidence="6">
    <location>
        <begin position="416"/>
        <end position="435"/>
    </location>
</feature>
<accession>A0A1G9AV36</accession>
<keyword evidence="2" id="KW-0813">Transport</keyword>
<evidence type="ECO:0000256" key="3">
    <source>
        <dbReference type="ARBA" id="ARBA00022692"/>
    </source>
</evidence>
<keyword evidence="5 6" id="KW-0472">Membrane</keyword>
<feature type="transmembrane region" description="Helical" evidence="6">
    <location>
        <begin position="479"/>
        <end position="499"/>
    </location>
</feature>
<feature type="transmembrane region" description="Helical" evidence="6">
    <location>
        <begin position="140"/>
        <end position="161"/>
    </location>
</feature>
<dbReference type="RefSeq" id="WP_091397425.1">
    <property type="nucleotide sequence ID" value="NZ_BKAI01000007.1"/>
</dbReference>
<dbReference type="EMBL" id="FNEZ01000005">
    <property type="protein sequence ID" value="SDK31131.1"/>
    <property type="molecule type" value="Genomic_DNA"/>
</dbReference>
<evidence type="ECO:0000256" key="6">
    <source>
        <dbReference type="SAM" id="Phobius"/>
    </source>
</evidence>
<feature type="transmembrane region" description="Helical" evidence="6">
    <location>
        <begin position="264"/>
        <end position="284"/>
    </location>
</feature>
<dbReference type="Proteomes" id="UP000199580">
    <property type="component" value="Unassembled WGS sequence"/>
</dbReference>
<keyword evidence="4 6" id="KW-1133">Transmembrane helix</keyword>
<dbReference type="Pfam" id="PF07690">
    <property type="entry name" value="MFS_1"/>
    <property type="match status" value="1"/>
</dbReference>
<evidence type="ECO:0000256" key="4">
    <source>
        <dbReference type="ARBA" id="ARBA00022989"/>
    </source>
</evidence>
<feature type="transmembrane region" description="Helical" evidence="6">
    <location>
        <begin position="181"/>
        <end position="199"/>
    </location>
</feature>
<reference evidence="7 8" key="1">
    <citation type="submission" date="2016-10" db="EMBL/GenBank/DDBJ databases">
        <authorList>
            <person name="de Groot N.N."/>
        </authorList>
    </citation>
    <scope>NUCLEOTIDE SEQUENCE [LARGE SCALE GENOMIC DNA]</scope>
    <source>
        <strain evidence="7 8">CGMCC 1.10076</strain>
    </source>
</reference>
<dbReference type="GO" id="GO:0022857">
    <property type="term" value="F:transmembrane transporter activity"/>
    <property type="evidence" value="ECO:0007669"/>
    <property type="project" value="InterPro"/>
</dbReference>